<dbReference type="PANTHER" id="PTHR36509">
    <property type="entry name" value="BLL3101 PROTEIN"/>
    <property type="match status" value="1"/>
</dbReference>
<feature type="domain" description="DUF1214" evidence="1">
    <location>
        <begin position="1"/>
        <end position="85"/>
    </location>
</feature>
<proteinExistence type="predicted"/>
<dbReference type="EMBL" id="CP097356">
    <property type="protein sequence ID" value="UYV29480.1"/>
    <property type="molecule type" value="Genomic_DNA"/>
</dbReference>
<dbReference type="Gene3D" id="2.60.120.600">
    <property type="entry name" value="Domain of unknown function DUF1214, C-terminal domain"/>
    <property type="match status" value="1"/>
</dbReference>
<gene>
    <name evidence="2" type="ORF">M5598_22685</name>
</gene>
<evidence type="ECO:0000313" key="3">
    <source>
        <dbReference type="Proteomes" id="UP001163036"/>
    </source>
</evidence>
<evidence type="ECO:0000259" key="1">
    <source>
        <dbReference type="Pfam" id="PF06742"/>
    </source>
</evidence>
<organism evidence="2 3">
    <name type="scientific">Vibrio parahaemolyticus</name>
    <dbReference type="NCBI Taxonomy" id="670"/>
    <lineage>
        <taxon>Bacteria</taxon>
        <taxon>Pseudomonadati</taxon>
        <taxon>Pseudomonadota</taxon>
        <taxon>Gammaproteobacteria</taxon>
        <taxon>Vibrionales</taxon>
        <taxon>Vibrionaceae</taxon>
        <taxon>Vibrio</taxon>
    </lineage>
</organism>
<reference evidence="2" key="1">
    <citation type="submission" date="2022-05" db="EMBL/GenBank/DDBJ databases">
        <title>Megaplasmid of Vibrio parahaemolyticus.</title>
        <authorList>
            <person name="Strauch E."/>
            <person name="Borowiak M."/>
        </authorList>
    </citation>
    <scope>NUCLEOTIDE SEQUENCE</scope>
    <source>
        <strain evidence="2">16-VB00198</strain>
    </source>
</reference>
<dbReference type="InterPro" id="IPR010621">
    <property type="entry name" value="DUF1214"/>
</dbReference>
<dbReference type="Pfam" id="PF06742">
    <property type="entry name" value="DUF1214"/>
    <property type="match status" value="1"/>
</dbReference>
<dbReference type="PANTHER" id="PTHR36509:SF3">
    <property type="entry name" value="SIGNAL PEPTIDE PROTEIN"/>
    <property type="match status" value="1"/>
</dbReference>
<dbReference type="RefSeq" id="WP_228770663.1">
    <property type="nucleotide sequence ID" value="NZ_CP097356.1"/>
</dbReference>
<name>A0AA46UPI7_VIBPH</name>
<protein>
    <submittedName>
        <fullName evidence="2">DUF1214 domain-containing protein</fullName>
    </submittedName>
</protein>
<sequence>MHVPANVPASNFWSTTVYDENNRLMIINDAGSPDISSRKNLKVNSDGSIDVYYSPKPVKGYENNWVQTNPGEGWFTYFRFYGPTEQMFDKSWTMGDIELVK</sequence>
<dbReference type="InterPro" id="IPR037049">
    <property type="entry name" value="DUF1214_C_sf"/>
</dbReference>
<dbReference type="Proteomes" id="UP001163036">
    <property type="component" value="Chromosome 2"/>
</dbReference>
<dbReference type="AlphaFoldDB" id="A0AA46UPI7"/>
<evidence type="ECO:0000313" key="2">
    <source>
        <dbReference type="EMBL" id="UYV29480.1"/>
    </source>
</evidence>
<accession>A0AA46UPI7</accession>
<dbReference type="SUPFAM" id="SSF160935">
    <property type="entry name" value="VPA0735-like"/>
    <property type="match status" value="1"/>
</dbReference>